<protein>
    <submittedName>
        <fullName evidence="1">Uncharacterized protein</fullName>
    </submittedName>
</protein>
<organism evidence="1">
    <name type="scientific">Marseillevirus LCMAC201</name>
    <dbReference type="NCBI Taxonomy" id="2506605"/>
    <lineage>
        <taxon>Viruses</taxon>
        <taxon>Varidnaviria</taxon>
        <taxon>Bamfordvirae</taxon>
        <taxon>Nucleocytoviricota</taxon>
        <taxon>Megaviricetes</taxon>
        <taxon>Pimascovirales</taxon>
        <taxon>Pimascovirales incertae sedis</taxon>
        <taxon>Marseilleviridae</taxon>
    </lineage>
</organism>
<proteinExistence type="predicted"/>
<name>A0A481YVV3_9VIRU</name>
<accession>A0A481YVV3</accession>
<sequence>MTKALVCNRKLGVQASSGQVSVEELVKTIFTNDSERNVFLYNIEMFNKYTNNTWYWYGDGSNGKTTLMKALVYNYAYKQLDGDGDEVYSHNGNIIKITNFKPDNAPSELVTHFRQNFI</sequence>
<gene>
    <name evidence="1" type="ORF">LCMAC201_01310</name>
</gene>
<dbReference type="EMBL" id="MK500346">
    <property type="protein sequence ID" value="QBK87229.1"/>
    <property type="molecule type" value="Genomic_DNA"/>
</dbReference>
<evidence type="ECO:0000313" key="1">
    <source>
        <dbReference type="EMBL" id="QBK87229.1"/>
    </source>
</evidence>
<reference evidence="1" key="1">
    <citation type="journal article" date="2019" name="MBio">
        <title>Virus Genomes from Deep Sea Sediments Expand the Ocean Megavirome and Support Independent Origins of Viral Gigantism.</title>
        <authorList>
            <person name="Backstrom D."/>
            <person name="Yutin N."/>
            <person name="Jorgensen S.L."/>
            <person name="Dharamshi J."/>
            <person name="Homa F."/>
            <person name="Zaremba-Niedwiedzka K."/>
            <person name="Spang A."/>
            <person name="Wolf Y.I."/>
            <person name="Koonin E.V."/>
            <person name="Ettema T.J."/>
        </authorList>
    </citation>
    <scope>NUCLEOTIDE SEQUENCE</scope>
</reference>